<dbReference type="EMBL" id="BMNH01000016">
    <property type="protein sequence ID" value="GGO74849.1"/>
    <property type="molecule type" value="Genomic_DNA"/>
</dbReference>
<gene>
    <name evidence="1" type="ORF">GCM10012289_48490</name>
</gene>
<evidence type="ECO:0000313" key="1">
    <source>
        <dbReference type="EMBL" id="GGO74849.1"/>
    </source>
</evidence>
<dbReference type="RefSeq" id="WP_189126452.1">
    <property type="nucleotide sequence ID" value="NZ_BMNH01000016.1"/>
</dbReference>
<evidence type="ECO:0000313" key="2">
    <source>
        <dbReference type="Proteomes" id="UP000646523"/>
    </source>
</evidence>
<protein>
    <submittedName>
        <fullName evidence="1">Uncharacterized protein</fullName>
    </submittedName>
</protein>
<organism evidence="1 2">
    <name type="scientific">Nonomuraea cavernae</name>
    <dbReference type="NCBI Taxonomy" id="2045107"/>
    <lineage>
        <taxon>Bacteria</taxon>
        <taxon>Bacillati</taxon>
        <taxon>Actinomycetota</taxon>
        <taxon>Actinomycetes</taxon>
        <taxon>Streptosporangiales</taxon>
        <taxon>Streptosporangiaceae</taxon>
        <taxon>Nonomuraea</taxon>
    </lineage>
</organism>
<dbReference type="Proteomes" id="UP000646523">
    <property type="component" value="Unassembled WGS sequence"/>
</dbReference>
<proteinExistence type="predicted"/>
<sequence>MKWIETAGGPFVLIALDDIALWTGHRGDYQQACEVDTATGIVHFGDHVRQRTAIVLWDEPLRTTYLPDHKAFVQWLYSDSEDELIQMVDSQIPLTVWEGGPSIEVRDRIVLFDAATPGVELISSESLAIQLECGIYRIRTADVESGNRQGARVHQLCRVSDLDRET</sequence>
<dbReference type="AlphaFoldDB" id="A0A917Z7B9"/>
<accession>A0A917Z7B9</accession>
<reference evidence="1" key="1">
    <citation type="journal article" date="2014" name="Int. J. Syst. Evol. Microbiol.">
        <title>Complete genome sequence of Corynebacterium casei LMG S-19264T (=DSM 44701T), isolated from a smear-ripened cheese.</title>
        <authorList>
            <consortium name="US DOE Joint Genome Institute (JGI-PGF)"/>
            <person name="Walter F."/>
            <person name="Albersmeier A."/>
            <person name="Kalinowski J."/>
            <person name="Ruckert C."/>
        </authorList>
    </citation>
    <scope>NUCLEOTIDE SEQUENCE</scope>
    <source>
        <strain evidence="1">CGMCC 4.7368</strain>
    </source>
</reference>
<reference evidence="1" key="2">
    <citation type="submission" date="2020-09" db="EMBL/GenBank/DDBJ databases">
        <authorList>
            <person name="Sun Q."/>
            <person name="Zhou Y."/>
        </authorList>
    </citation>
    <scope>NUCLEOTIDE SEQUENCE</scope>
    <source>
        <strain evidence="1">CGMCC 4.7368</strain>
    </source>
</reference>
<keyword evidence="2" id="KW-1185">Reference proteome</keyword>
<dbReference type="InterPro" id="IPR028961">
    <property type="entry name" value="Imm21"/>
</dbReference>
<name>A0A917Z7B9_9ACTN</name>
<dbReference type="Pfam" id="PF15589">
    <property type="entry name" value="Imm21"/>
    <property type="match status" value="1"/>
</dbReference>
<comment type="caution">
    <text evidence="1">The sequence shown here is derived from an EMBL/GenBank/DDBJ whole genome shotgun (WGS) entry which is preliminary data.</text>
</comment>